<comment type="caution">
    <text evidence="4">The sequence shown here is derived from an EMBL/GenBank/DDBJ whole genome shotgun (WGS) entry which is preliminary data.</text>
</comment>
<protein>
    <submittedName>
        <fullName evidence="4">Head-to-tail connecting protein</fullName>
    </submittedName>
</protein>
<name>A0A366DXW3_9HYPH</name>
<dbReference type="RefSeq" id="WP_113944800.1">
    <property type="nucleotide sequence ID" value="NZ_JBHEEG010000001.1"/>
</dbReference>
<evidence type="ECO:0000256" key="3">
    <source>
        <dbReference type="ARBA" id="ARBA00023219"/>
    </source>
</evidence>
<proteinExistence type="predicted"/>
<dbReference type="Proteomes" id="UP000252893">
    <property type="component" value="Unassembled WGS sequence"/>
</dbReference>
<evidence type="ECO:0000256" key="2">
    <source>
        <dbReference type="ARBA" id="ARBA00022612"/>
    </source>
</evidence>
<keyword evidence="5" id="KW-1185">Reference proteome</keyword>
<dbReference type="EMBL" id="QNRH01000004">
    <property type="protein sequence ID" value="RBO94951.1"/>
    <property type="molecule type" value="Genomic_DNA"/>
</dbReference>
<dbReference type="Pfam" id="PF12236">
    <property type="entry name" value="Head-tail_con"/>
    <property type="match status" value="1"/>
</dbReference>
<accession>A0A366DXW3</accession>
<sequence length="523" mass="58507">MFETSKLKTRRNAAKKERDSFQPLMDEAYQFAIPFRKSTRDTGTGEKRVDQVFDHTAIDSAFRFAGKVQQDFWPAGEENFELEPGAIVIDTKEREQMKAALEPISKVAQAFFDDGDWDMAFHEMALDLSAGTGALLMNPTDDPELMWEPISVSIDELLIEQGPNNKIAAIFWTRKMSIRVLFDTWAEGSFGKKLKELHRTHPENEIEVYVDTVYDRKRKRWNMLVWCQKQETIIYQTESRTCPWLIPRYFRVPGETYGRGPVMLAMPTIKTLNTTARLQLQAAAIAMLGIYTAVDDGVFNPDLAPIEPGVFWKVARNGGTLGASINRFPDPRLDLSNMVLQDMRMSVKATMMDQSLPPDGGAVRSATEILERVKRLASDHLGAYGRLIKEVTIPAVKRVIELAYNRGLIKSEIPIDQLLIRVKIKSPLAMAREAQRIEKIVQWLQMVIMILQQRASRVAKLEDALSDIGRQLGVPTNYIVTSDERTAMDKQEREAAAAAAAAGAIGSSPELAGAAAAAMGAAQ</sequence>
<dbReference type="OrthoDB" id="1666403at2"/>
<evidence type="ECO:0000313" key="5">
    <source>
        <dbReference type="Proteomes" id="UP000252893"/>
    </source>
</evidence>
<reference evidence="4 5" key="1">
    <citation type="submission" date="2018-06" db="EMBL/GenBank/DDBJ databases">
        <title>Genomic Encyclopedia of Type Strains, Phase IV (KMG-IV): sequencing the most valuable type-strain genomes for metagenomic binning, comparative biology and taxonomic classification.</title>
        <authorList>
            <person name="Goeker M."/>
        </authorList>
    </citation>
    <scope>NUCLEOTIDE SEQUENCE [LARGE SCALE GENOMIC DNA]</scope>
    <source>
        <strain evidence="4 5">DSM 25619</strain>
    </source>
</reference>
<evidence type="ECO:0000256" key="1">
    <source>
        <dbReference type="ARBA" id="ARBA00004328"/>
    </source>
</evidence>
<evidence type="ECO:0000313" key="4">
    <source>
        <dbReference type="EMBL" id="RBO94951.1"/>
    </source>
</evidence>
<keyword evidence="2" id="KW-1188">Viral release from host cell</keyword>
<gene>
    <name evidence="4" type="ORF">DFR47_104313</name>
</gene>
<dbReference type="AlphaFoldDB" id="A0A366DXW3"/>
<comment type="subcellular location">
    <subcellularLocation>
        <location evidence="1">Virion</location>
    </subcellularLocation>
</comment>
<organism evidence="4 5">
    <name type="scientific">Pseudochrobactrum asaccharolyticum</name>
    <dbReference type="NCBI Taxonomy" id="354351"/>
    <lineage>
        <taxon>Bacteria</taxon>
        <taxon>Pseudomonadati</taxon>
        <taxon>Pseudomonadota</taxon>
        <taxon>Alphaproteobacteria</taxon>
        <taxon>Hyphomicrobiales</taxon>
        <taxon>Brucellaceae</taxon>
        <taxon>Pseudochrobactrum</taxon>
    </lineage>
</organism>
<dbReference type="InterPro" id="IPR020991">
    <property type="entry name" value="Connector_podovirus"/>
</dbReference>
<keyword evidence="3" id="KW-0231">Viral genome packaging</keyword>